<dbReference type="Pfam" id="PF12697">
    <property type="entry name" value="Abhydrolase_6"/>
    <property type="match status" value="1"/>
</dbReference>
<feature type="domain" description="AB hydrolase-1" evidence="1">
    <location>
        <begin position="3"/>
        <end position="113"/>
    </location>
</feature>
<dbReference type="KEGG" id="vbh:CMV30_09400"/>
<name>A0A290QC95_9BACT</name>
<dbReference type="PANTHER" id="PTHR37946">
    <property type="entry name" value="SLL1969 PROTEIN"/>
    <property type="match status" value="1"/>
</dbReference>
<evidence type="ECO:0000313" key="3">
    <source>
        <dbReference type="Proteomes" id="UP000217265"/>
    </source>
</evidence>
<organism evidence="2 3">
    <name type="scientific">Nibricoccus aquaticus</name>
    <dbReference type="NCBI Taxonomy" id="2576891"/>
    <lineage>
        <taxon>Bacteria</taxon>
        <taxon>Pseudomonadati</taxon>
        <taxon>Verrucomicrobiota</taxon>
        <taxon>Opitutia</taxon>
        <taxon>Opitutales</taxon>
        <taxon>Opitutaceae</taxon>
        <taxon>Nibricoccus</taxon>
    </lineage>
</organism>
<dbReference type="AlphaFoldDB" id="A0A290QC95"/>
<evidence type="ECO:0000259" key="1">
    <source>
        <dbReference type="Pfam" id="PF12697"/>
    </source>
</evidence>
<reference evidence="2 3" key="1">
    <citation type="submission" date="2017-09" db="EMBL/GenBank/DDBJ databases">
        <title>Complete genome sequence of Verrucomicrobial strain HZ-65, isolated from freshwater.</title>
        <authorList>
            <person name="Choi A."/>
        </authorList>
    </citation>
    <scope>NUCLEOTIDE SEQUENCE [LARGE SCALE GENOMIC DNA]</scope>
    <source>
        <strain evidence="2 3">HZ-65</strain>
    </source>
</reference>
<keyword evidence="3" id="KW-1185">Reference proteome</keyword>
<dbReference type="GO" id="GO:0016740">
    <property type="term" value="F:transferase activity"/>
    <property type="evidence" value="ECO:0007669"/>
    <property type="project" value="UniProtKB-KW"/>
</dbReference>
<dbReference type="InterPro" id="IPR029058">
    <property type="entry name" value="AB_hydrolase_fold"/>
</dbReference>
<gene>
    <name evidence="2" type="ORF">CMV30_09400</name>
</gene>
<dbReference type="OrthoDB" id="9775557at2"/>
<dbReference type="EMBL" id="CP023344">
    <property type="protein sequence ID" value="ATC66073.1"/>
    <property type="molecule type" value="Genomic_DNA"/>
</dbReference>
<dbReference type="PANTHER" id="PTHR37946:SF1">
    <property type="entry name" value="SLL1969 PROTEIN"/>
    <property type="match status" value="1"/>
</dbReference>
<proteinExistence type="predicted"/>
<evidence type="ECO:0000313" key="2">
    <source>
        <dbReference type="EMBL" id="ATC66073.1"/>
    </source>
</evidence>
<sequence>MARLASSLRRDGYRVINVSYPSRSVPLEELAATWLPDLLRAHKADTAPRLHVVTHSMGGILLRLYLRDHRPANLGRLVMIAPPNHGSEVAEKLRNNCLFHLFTGKNGRRLGTGPESLPLTLGPLENTDLGIIAGSRSLNPLFSAWIGRPSDGKVAIESTKLEGMSDHLVLPISHTWLQYRTPVITQVAAFLRDGKFHQSTAPDAL</sequence>
<dbReference type="Gene3D" id="3.40.50.1820">
    <property type="entry name" value="alpha/beta hydrolase"/>
    <property type="match status" value="1"/>
</dbReference>
<keyword evidence="2" id="KW-0808">Transferase</keyword>
<dbReference type="InterPro" id="IPR000073">
    <property type="entry name" value="AB_hydrolase_1"/>
</dbReference>
<protein>
    <submittedName>
        <fullName evidence="2">Acetyltransferase</fullName>
    </submittedName>
</protein>
<dbReference type="Proteomes" id="UP000217265">
    <property type="component" value="Chromosome"/>
</dbReference>
<accession>A0A290QC95</accession>
<dbReference type="SUPFAM" id="SSF53474">
    <property type="entry name" value="alpha/beta-Hydrolases"/>
    <property type="match status" value="1"/>
</dbReference>